<dbReference type="Proteomes" id="UP000830395">
    <property type="component" value="Chromosome 1"/>
</dbReference>
<gene>
    <name evidence="1" type="ORF">PDJAM_G00010030</name>
</gene>
<protein>
    <submittedName>
        <fullName evidence="1">Uncharacterized protein</fullName>
    </submittedName>
</protein>
<dbReference type="EMBL" id="CM040975">
    <property type="protein sequence ID" value="MCJ8728920.1"/>
    <property type="molecule type" value="Genomic_DNA"/>
</dbReference>
<sequence length="98" mass="11011">MSKFVLLAVVMVLQVCLTMADVSANAPESQGVLQRAKEAYKELKTKVVDAGSTAVEFVHLYYEDQLKPVTDPYIEWVKEKARSLWDKVKDKVSSDESS</sequence>
<keyword evidence="2" id="KW-1185">Reference proteome</keyword>
<name>A0ACC5XZP0_9TELE</name>
<evidence type="ECO:0000313" key="1">
    <source>
        <dbReference type="EMBL" id="MCJ8728920.1"/>
    </source>
</evidence>
<evidence type="ECO:0000313" key="2">
    <source>
        <dbReference type="Proteomes" id="UP000830395"/>
    </source>
</evidence>
<organism evidence="1 2">
    <name type="scientific">Pangasius djambal</name>
    <dbReference type="NCBI Taxonomy" id="1691987"/>
    <lineage>
        <taxon>Eukaryota</taxon>
        <taxon>Metazoa</taxon>
        <taxon>Chordata</taxon>
        <taxon>Craniata</taxon>
        <taxon>Vertebrata</taxon>
        <taxon>Euteleostomi</taxon>
        <taxon>Actinopterygii</taxon>
        <taxon>Neopterygii</taxon>
        <taxon>Teleostei</taxon>
        <taxon>Ostariophysi</taxon>
        <taxon>Siluriformes</taxon>
        <taxon>Pangasiidae</taxon>
        <taxon>Pangasius</taxon>
    </lineage>
</organism>
<accession>A0ACC5XZP0</accession>
<comment type="caution">
    <text evidence="1">The sequence shown here is derived from an EMBL/GenBank/DDBJ whole genome shotgun (WGS) entry which is preliminary data.</text>
</comment>
<proteinExistence type="predicted"/>
<reference evidence="1" key="1">
    <citation type="submission" date="2020-02" db="EMBL/GenBank/DDBJ databases">
        <title>Genome sequencing of the panga catfish, Pangasius djambal.</title>
        <authorList>
            <person name="Wen M."/>
            <person name="Zahm M."/>
            <person name="Roques C."/>
            <person name="Cabau C."/>
            <person name="Klopp C."/>
            <person name="Donnadieu C."/>
            <person name="Jouanno E."/>
            <person name="Avarre J.-C."/>
            <person name="Campet M."/>
            <person name="Ha T."/>
            <person name="Dugue R."/>
            <person name="Lampietro C."/>
            <person name="Louis A."/>
            <person name="Herpin A."/>
            <person name="Echchiki A."/>
            <person name="Berthelot C."/>
            <person name="Parey E."/>
            <person name="Roest-Crollius H."/>
            <person name="Braasch I."/>
            <person name="Postlethwait J.H."/>
            <person name="Bobe J."/>
            <person name="Montfort J."/>
            <person name="Bouchez O."/>
            <person name="Begum T."/>
            <person name="Schartl M."/>
            <person name="Gustiano R."/>
            <person name="Guiguen Y."/>
        </authorList>
    </citation>
    <scope>NUCLEOTIDE SEQUENCE</scope>
    <source>
        <strain evidence="1">Pdj_M5554</strain>
    </source>
</reference>